<dbReference type="Pfam" id="PF01120">
    <property type="entry name" value="Alpha_L_fucos"/>
    <property type="match status" value="1"/>
</dbReference>
<dbReference type="Proteomes" id="UP001059209">
    <property type="component" value="Chromosome"/>
</dbReference>
<proteinExistence type="predicted"/>
<evidence type="ECO:0000313" key="2">
    <source>
        <dbReference type="EMBL" id="UWX54600.1"/>
    </source>
</evidence>
<dbReference type="InterPro" id="IPR057739">
    <property type="entry name" value="Glyco_hydro_29_N"/>
</dbReference>
<protein>
    <submittedName>
        <fullName evidence="2">Alpha-L-fucosidase</fullName>
    </submittedName>
</protein>
<dbReference type="InterPro" id="IPR017853">
    <property type="entry name" value="GH"/>
</dbReference>
<reference evidence="2" key="1">
    <citation type="submission" date="2022-09" db="EMBL/GenBank/DDBJ databases">
        <title>Maribacter litopenaei sp. nov., isolated from the intestinal tract of the Pacific White Shrimp, Litopenaeus vannamei.</title>
        <authorList>
            <person name="Kim S.Y."/>
            <person name="Hwang C.Y."/>
        </authorList>
    </citation>
    <scope>NUCLEOTIDE SEQUENCE</scope>
    <source>
        <strain evidence="2">HL-LV01</strain>
    </source>
</reference>
<dbReference type="EMBL" id="CP104205">
    <property type="protein sequence ID" value="UWX54600.1"/>
    <property type="molecule type" value="Genomic_DNA"/>
</dbReference>
<gene>
    <name evidence="2" type="ORF">NYZ99_17250</name>
</gene>
<evidence type="ECO:0000313" key="3">
    <source>
        <dbReference type="Proteomes" id="UP001059209"/>
    </source>
</evidence>
<keyword evidence="3" id="KW-1185">Reference proteome</keyword>
<name>A0ABY5Y7Z7_9FLAO</name>
<dbReference type="RefSeq" id="WP_260572458.1">
    <property type="nucleotide sequence ID" value="NZ_CP104205.1"/>
</dbReference>
<dbReference type="Gene3D" id="3.20.20.80">
    <property type="entry name" value="Glycosidases"/>
    <property type="match status" value="1"/>
</dbReference>
<organism evidence="2 3">
    <name type="scientific">Maribacter litopenaei</name>
    <dbReference type="NCBI Taxonomy" id="2976127"/>
    <lineage>
        <taxon>Bacteria</taxon>
        <taxon>Pseudomonadati</taxon>
        <taxon>Bacteroidota</taxon>
        <taxon>Flavobacteriia</taxon>
        <taxon>Flavobacteriales</taxon>
        <taxon>Flavobacteriaceae</taxon>
        <taxon>Maribacter</taxon>
    </lineage>
</organism>
<accession>A0ABY5Y7Z7</accession>
<feature type="domain" description="Glycoside hydrolase family 29 N-terminal" evidence="1">
    <location>
        <begin position="3"/>
        <end position="43"/>
    </location>
</feature>
<evidence type="ECO:0000259" key="1">
    <source>
        <dbReference type="Pfam" id="PF01120"/>
    </source>
</evidence>
<sequence>MTGKEGVQMLVDIVAKGGNLLLNIAPSPKGNGTKVPIICYRNMGSGWI</sequence>
<dbReference type="SUPFAM" id="SSF51445">
    <property type="entry name" value="(Trans)glycosidases"/>
    <property type="match status" value="1"/>
</dbReference>